<sequence>MARKRKQPLLPSNGERSYEEYVDAEAGDGASSDASQHVEVTQPSVPPKQAALEIVPSILGKTFESWAALFAFWGQFEKQHFFVYRTRDCHTANLYNGKRTSRSDLHT</sequence>
<dbReference type="Proteomes" id="UP000709295">
    <property type="component" value="Unassembled WGS sequence"/>
</dbReference>
<protein>
    <submittedName>
        <fullName evidence="2">Uncharacterized protein</fullName>
    </submittedName>
</protein>
<dbReference type="EMBL" id="JAENGY010000703">
    <property type="protein sequence ID" value="KAG6957882.1"/>
    <property type="molecule type" value="Genomic_DNA"/>
</dbReference>
<accession>A0A8J5J1I6</accession>
<evidence type="ECO:0000256" key="1">
    <source>
        <dbReference type="SAM" id="MobiDB-lite"/>
    </source>
</evidence>
<keyword evidence="3" id="KW-1185">Reference proteome</keyword>
<gene>
    <name evidence="2" type="ORF">JG688_00010770</name>
</gene>
<comment type="caution">
    <text evidence="2">The sequence shown here is derived from an EMBL/GenBank/DDBJ whole genome shotgun (WGS) entry which is preliminary data.</text>
</comment>
<name>A0A8J5J1I6_9STRA</name>
<evidence type="ECO:0000313" key="3">
    <source>
        <dbReference type="Proteomes" id="UP000709295"/>
    </source>
</evidence>
<dbReference type="AlphaFoldDB" id="A0A8J5J1I6"/>
<evidence type="ECO:0000313" key="2">
    <source>
        <dbReference type="EMBL" id="KAG6957882.1"/>
    </source>
</evidence>
<organism evidence="2 3">
    <name type="scientific">Phytophthora aleatoria</name>
    <dbReference type="NCBI Taxonomy" id="2496075"/>
    <lineage>
        <taxon>Eukaryota</taxon>
        <taxon>Sar</taxon>
        <taxon>Stramenopiles</taxon>
        <taxon>Oomycota</taxon>
        <taxon>Peronosporomycetes</taxon>
        <taxon>Peronosporales</taxon>
        <taxon>Peronosporaceae</taxon>
        <taxon>Phytophthora</taxon>
    </lineage>
</organism>
<reference evidence="2" key="1">
    <citation type="submission" date="2021-01" db="EMBL/GenBank/DDBJ databases">
        <title>Phytophthora aleatoria, a newly-described species from Pinus radiata is distinct from Phytophthora cactorum isolates based on comparative genomics.</title>
        <authorList>
            <person name="Mcdougal R."/>
            <person name="Panda P."/>
            <person name="Williams N."/>
            <person name="Studholme D.J."/>
        </authorList>
    </citation>
    <scope>NUCLEOTIDE SEQUENCE</scope>
    <source>
        <strain evidence="2">NZFS 4037</strain>
    </source>
</reference>
<proteinExistence type="predicted"/>
<feature type="region of interest" description="Disordered" evidence="1">
    <location>
        <begin position="1"/>
        <end position="45"/>
    </location>
</feature>